<dbReference type="EMBL" id="QZWG01000001">
    <property type="protein sequence ID" value="RZC30830.1"/>
    <property type="molecule type" value="Genomic_DNA"/>
</dbReference>
<evidence type="ECO:0000313" key="7">
    <source>
        <dbReference type="Proteomes" id="UP000289340"/>
    </source>
</evidence>
<evidence type="ECO:0000313" key="6">
    <source>
        <dbReference type="EMBL" id="RZC30830.1"/>
    </source>
</evidence>
<dbReference type="Proteomes" id="UP000289340">
    <property type="component" value="Chromosome 1"/>
</dbReference>
<keyword evidence="2" id="KW-0539">Nucleus</keyword>
<dbReference type="GO" id="GO:0005652">
    <property type="term" value="C:nuclear lamina"/>
    <property type="evidence" value="ECO:0007669"/>
    <property type="project" value="UniProtKB-SubCell"/>
</dbReference>
<comment type="subcellular location">
    <subcellularLocation>
        <location evidence="3">Nucleus lamina</location>
    </subcellularLocation>
</comment>
<evidence type="ECO:0000256" key="4">
    <source>
        <dbReference type="ARBA" id="ARBA00024208"/>
    </source>
</evidence>
<feature type="coiled-coil region" evidence="5">
    <location>
        <begin position="254"/>
        <end position="405"/>
    </location>
</feature>
<evidence type="ECO:0000256" key="2">
    <source>
        <dbReference type="ARBA" id="ARBA00023242"/>
    </source>
</evidence>
<evidence type="ECO:0000256" key="5">
    <source>
        <dbReference type="SAM" id="Coils"/>
    </source>
</evidence>
<feature type="coiled-coil region" evidence="5">
    <location>
        <begin position="443"/>
        <end position="505"/>
    </location>
</feature>
<comment type="similarity">
    <text evidence="4">Belongs to the CRWN family.</text>
</comment>
<dbReference type="GO" id="GO:0006997">
    <property type="term" value="P:nucleus organization"/>
    <property type="evidence" value="ECO:0007669"/>
    <property type="project" value="InterPro"/>
</dbReference>
<reference evidence="6 7" key="1">
    <citation type="submission" date="2018-09" db="EMBL/GenBank/DDBJ databases">
        <title>A high-quality reference genome of wild soybean provides a powerful tool to mine soybean genomes.</title>
        <authorList>
            <person name="Xie M."/>
            <person name="Chung C.Y.L."/>
            <person name="Li M.-W."/>
            <person name="Wong F.-L."/>
            <person name="Chan T.-F."/>
            <person name="Lam H.-M."/>
        </authorList>
    </citation>
    <scope>NUCLEOTIDE SEQUENCE [LARGE SCALE GENOMIC DNA]</scope>
    <source>
        <strain evidence="7">cv. W05</strain>
        <tissue evidence="6">Hypocotyl of etiolated seedlings</tissue>
    </source>
</reference>
<dbReference type="PANTHER" id="PTHR31908">
    <property type="entry name" value="PROTEIN CROWDED NUCLEI 4"/>
    <property type="match status" value="1"/>
</dbReference>
<organism evidence="6 7">
    <name type="scientific">Glycine soja</name>
    <name type="common">Wild soybean</name>
    <dbReference type="NCBI Taxonomy" id="3848"/>
    <lineage>
        <taxon>Eukaryota</taxon>
        <taxon>Viridiplantae</taxon>
        <taxon>Streptophyta</taxon>
        <taxon>Embryophyta</taxon>
        <taxon>Tracheophyta</taxon>
        <taxon>Spermatophyta</taxon>
        <taxon>Magnoliopsida</taxon>
        <taxon>eudicotyledons</taxon>
        <taxon>Gunneridae</taxon>
        <taxon>Pentapetalae</taxon>
        <taxon>rosids</taxon>
        <taxon>fabids</taxon>
        <taxon>Fabales</taxon>
        <taxon>Fabaceae</taxon>
        <taxon>Papilionoideae</taxon>
        <taxon>50 kb inversion clade</taxon>
        <taxon>NPAAA clade</taxon>
        <taxon>indigoferoid/millettioid clade</taxon>
        <taxon>Phaseoleae</taxon>
        <taxon>Glycine</taxon>
        <taxon>Glycine subgen. Soja</taxon>
    </lineage>
</organism>
<dbReference type="PANTHER" id="PTHR31908:SF2">
    <property type="entry name" value="PROTEIN CROWDED NUCLEI 4"/>
    <property type="match status" value="1"/>
</dbReference>
<protein>
    <submittedName>
        <fullName evidence="6">Protein CROWDED NUCLEI 4</fullName>
    </submittedName>
</protein>
<comment type="caution">
    <text evidence="6">The sequence shown here is derived from an EMBL/GenBank/DDBJ whole genome shotgun (WGS) entry which is preliminary data.</text>
</comment>
<dbReference type="InterPro" id="IPR040418">
    <property type="entry name" value="CRWN"/>
</dbReference>
<feature type="coiled-coil region" evidence="5">
    <location>
        <begin position="61"/>
        <end position="175"/>
    </location>
</feature>
<evidence type="ECO:0000256" key="1">
    <source>
        <dbReference type="ARBA" id="ARBA00023054"/>
    </source>
</evidence>
<sequence>MGCLIFERKELASKYEQVKASIDSSEFMCKHDSTMTLSALIEARKREESLKKAVGVTEACIISAESKVSEAHQLIDEAQKKSTEAEAEAKLLAAASFQAKACGYNGVAGRKLRDVEAREDELKRQIISFKSDYVPLHFSVYKYFLWRILCIVLYMDAKDEALSKRESELNKKERELLDFQVKLASRESLSYKLVENEIEMRRRAWELKEVDLTQREEQLLERKHELEILSRTLGEKEKDLLDMSSALKEKDQSLKASEKELELNKVVLQKEKEEINITKLDEEIALVRSQKLEIVAEADKLKAEKAKFEVEWELLDEKKEELQKEAEYIAEAKKAVSAFIKKEYDKLRQEKENMRDQYKRDLESVTCEREEFMTKMADRPMTMDLQDTRQERADFLRDVEMQKRNMNTPIEKRHEEIESYLKEREKSFEEEKNNELEYINALKEKAAKESQQVSFEMRRLETERAEISLDREQRKKEWAELNKCIEELKVQRDKLQNQRELLHADRIEIHAQTGELKKLKDLKIVFDDIAD</sequence>
<keyword evidence="1 5" id="KW-0175">Coiled coil</keyword>
<keyword evidence="7" id="KW-1185">Reference proteome</keyword>
<proteinExistence type="inferred from homology"/>
<accession>A0A445M5J6</accession>
<dbReference type="AlphaFoldDB" id="A0A445M5J6"/>
<evidence type="ECO:0000256" key="3">
    <source>
        <dbReference type="ARBA" id="ARBA00024186"/>
    </source>
</evidence>
<gene>
    <name evidence="6" type="ORF">D0Y65_002058</name>
</gene>
<name>A0A445M5J6_GLYSO</name>